<proteinExistence type="predicted"/>
<feature type="compositionally biased region" description="Basic residues" evidence="1">
    <location>
        <begin position="96"/>
        <end position="105"/>
    </location>
</feature>
<organism evidence="2 3">
    <name type="scientific">Rhamnella rubrinervis</name>
    <dbReference type="NCBI Taxonomy" id="2594499"/>
    <lineage>
        <taxon>Eukaryota</taxon>
        <taxon>Viridiplantae</taxon>
        <taxon>Streptophyta</taxon>
        <taxon>Embryophyta</taxon>
        <taxon>Tracheophyta</taxon>
        <taxon>Spermatophyta</taxon>
        <taxon>Magnoliopsida</taxon>
        <taxon>eudicotyledons</taxon>
        <taxon>Gunneridae</taxon>
        <taxon>Pentapetalae</taxon>
        <taxon>rosids</taxon>
        <taxon>fabids</taxon>
        <taxon>Rosales</taxon>
        <taxon>Rhamnaceae</taxon>
        <taxon>rhamnoid group</taxon>
        <taxon>Rhamneae</taxon>
        <taxon>Rhamnella</taxon>
    </lineage>
</organism>
<dbReference type="Proteomes" id="UP000796880">
    <property type="component" value="Unassembled WGS sequence"/>
</dbReference>
<evidence type="ECO:0000313" key="3">
    <source>
        <dbReference type="Proteomes" id="UP000796880"/>
    </source>
</evidence>
<sequence length="261" mass="29123">MGILAPLEAASTFTTVITNDSITTRGELRRAECLATLKTCVGILRGVEQVRSVFIESYPKAAGSLRPLRRANTYRGCPAVNPVQPSDGKVPGAYPCRRKQPRRPKYFTGGGLTPRTQTAAVRSILEEAMDEMREKATDKAETVEHLESYRDLDRATWCGEVNHVQGLPTYTFGTAASEAAKSVRRPKSYLFTVKQGREETLKDYITRFNKETLCIDGCSDDLMLSVMMASLKPSKLLWSLGKNDPKDFQELMCRAQKYVNL</sequence>
<name>A0A8K0DYB9_9ROSA</name>
<evidence type="ECO:0000313" key="2">
    <source>
        <dbReference type="EMBL" id="KAF3438921.1"/>
    </source>
</evidence>
<dbReference type="OrthoDB" id="1748993at2759"/>
<evidence type="ECO:0000256" key="1">
    <source>
        <dbReference type="SAM" id="MobiDB-lite"/>
    </source>
</evidence>
<accession>A0A8K0DYB9</accession>
<dbReference type="EMBL" id="VOIH02000008">
    <property type="protein sequence ID" value="KAF3438921.1"/>
    <property type="molecule type" value="Genomic_DNA"/>
</dbReference>
<keyword evidence="3" id="KW-1185">Reference proteome</keyword>
<dbReference type="AlphaFoldDB" id="A0A8K0DYB9"/>
<feature type="region of interest" description="Disordered" evidence="1">
    <location>
        <begin position="80"/>
        <end position="112"/>
    </location>
</feature>
<comment type="caution">
    <text evidence="2">The sequence shown here is derived from an EMBL/GenBank/DDBJ whole genome shotgun (WGS) entry which is preliminary data.</text>
</comment>
<reference evidence="2" key="1">
    <citation type="submission" date="2020-03" db="EMBL/GenBank/DDBJ databases">
        <title>A high-quality chromosome-level genome assembly of a woody plant with both climbing and erect habits, Rhamnella rubrinervis.</title>
        <authorList>
            <person name="Lu Z."/>
            <person name="Yang Y."/>
            <person name="Zhu X."/>
            <person name="Sun Y."/>
        </authorList>
    </citation>
    <scope>NUCLEOTIDE SEQUENCE</scope>
    <source>
        <strain evidence="2">BYM</strain>
        <tissue evidence="2">Leaf</tissue>
    </source>
</reference>
<gene>
    <name evidence="2" type="ORF">FNV43_RR17196</name>
</gene>
<protein>
    <recommendedName>
        <fullName evidence="4">Retrotransposon gag domain-containing protein</fullName>
    </recommendedName>
</protein>
<evidence type="ECO:0008006" key="4">
    <source>
        <dbReference type="Google" id="ProtNLM"/>
    </source>
</evidence>